<dbReference type="GO" id="GO:0031901">
    <property type="term" value="C:early endosome membrane"/>
    <property type="evidence" value="ECO:0007669"/>
    <property type="project" value="UniProtKB-SubCell"/>
</dbReference>
<comment type="similarity">
    <text evidence="29">Belongs to the ABC transporter superfamily. ABCB family. Heavy Metal importer (TC 3.A.1.210) subfamily.</text>
</comment>
<comment type="caution">
    <text evidence="45">The sequence shown here is derived from an EMBL/GenBank/DDBJ whole genome shotgun (WGS) entry which is preliminary data.</text>
</comment>
<dbReference type="Gene3D" id="1.20.1560.10">
    <property type="entry name" value="ABC transporter type 1, transmembrane domain"/>
    <property type="match status" value="2"/>
</dbReference>
<evidence type="ECO:0000256" key="4">
    <source>
        <dbReference type="ARBA" id="ARBA00004374"/>
    </source>
</evidence>
<comment type="subcellular location">
    <subcellularLocation>
        <location evidence="8">Cell membrane</location>
        <topology evidence="8">Multi-pass membrane protein</topology>
    </subcellularLocation>
    <subcellularLocation>
        <location evidence="1">Early endosome membrane</location>
    </subcellularLocation>
    <subcellularLocation>
        <location evidence="6">Endoplasmic reticulum membrane</location>
        <topology evidence="6">Multi-pass membrane protein</topology>
    </subcellularLocation>
    <subcellularLocation>
        <location evidence="3">Endosome membrane</location>
        <topology evidence="3">Multi-pass membrane protein</topology>
    </subcellularLocation>
    <subcellularLocation>
        <location evidence="2">Endosome</location>
        <location evidence="2">Multivesicular body membrane</location>
    </subcellularLocation>
    <subcellularLocation>
        <location evidence="9">Golgi apparatus membrane</location>
        <topology evidence="9">Multi-pass membrane protein</topology>
    </subcellularLocation>
    <subcellularLocation>
        <location evidence="5">Late endosome membrane</location>
    </subcellularLocation>
    <subcellularLocation>
        <location evidence="10">Lysosome membrane</location>
    </subcellularLocation>
    <subcellularLocation>
        <location evidence="28">Melanosome membrane</location>
    </subcellularLocation>
    <subcellularLocation>
        <location evidence="4">Mitochondrion outer membrane</location>
        <topology evidence="4">Multi-pass membrane protein</topology>
    </subcellularLocation>
    <subcellularLocation>
        <location evidence="7">Secreted</location>
        <location evidence="7">Extracellular exosome</location>
    </subcellularLocation>
</comment>
<keyword evidence="26" id="KW-1015">Disulfide bond</keyword>
<evidence type="ECO:0000256" key="5">
    <source>
        <dbReference type="ARBA" id="ARBA00004414"/>
    </source>
</evidence>
<dbReference type="EMBL" id="LUCM01004968">
    <property type="protein sequence ID" value="KAA0193534.1"/>
    <property type="molecule type" value="Genomic_DNA"/>
</dbReference>
<evidence type="ECO:0000256" key="15">
    <source>
        <dbReference type="ARBA" id="ARBA00022692"/>
    </source>
</evidence>
<dbReference type="AlphaFoldDB" id="A0A8E0VH68"/>
<evidence type="ECO:0000256" key="24">
    <source>
        <dbReference type="ARBA" id="ARBA00023128"/>
    </source>
</evidence>
<evidence type="ECO:0000256" key="11">
    <source>
        <dbReference type="ARBA" id="ARBA00011738"/>
    </source>
</evidence>
<dbReference type="Pfam" id="PF00664">
    <property type="entry name" value="ABC_membrane"/>
    <property type="match status" value="1"/>
</dbReference>
<comment type="catalytic activity">
    <reaction evidence="37">
        <text>pheophorbide a(in) + ATP + H2O = pheophorbide a(out) + ADP + phosphate + H(+)</text>
        <dbReference type="Rhea" id="RHEA:61360"/>
        <dbReference type="ChEBI" id="CHEBI:15377"/>
        <dbReference type="ChEBI" id="CHEBI:15378"/>
        <dbReference type="ChEBI" id="CHEBI:30616"/>
        <dbReference type="ChEBI" id="CHEBI:43474"/>
        <dbReference type="ChEBI" id="CHEBI:58687"/>
        <dbReference type="ChEBI" id="CHEBI:456216"/>
    </reaction>
    <physiologicalReaction direction="left-to-right" evidence="37">
        <dbReference type="Rhea" id="RHEA:61361"/>
    </physiologicalReaction>
</comment>
<dbReference type="GO" id="GO:0015439">
    <property type="term" value="F:ABC-type heme transporter activity"/>
    <property type="evidence" value="ECO:0007669"/>
    <property type="project" value="UniProtKB-EC"/>
</dbReference>
<feature type="transmembrane region" description="Helical" evidence="42">
    <location>
        <begin position="27"/>
        <end position="46"/>
    </location>
</feature>
<keyword evidence="12" id="KW-0813">Transport</keyword>
<evidence type="ECO:0000256" key="20">
    <source>
        <dbReference type="ARBA" id="ARBA00022840"/>
    </source>
</evidence>
<evidence type="ECO:0000256" key="42">
    <source>
        <dbReference type="SAM" id="Phobius"/>
    </source>
</evidence>
<dbReference type="Gene3D" id="3.40.50.300">
    <property type="entry name" value="P-loop containing nucleotide triphosphate hydrolases"/>
    <property type="match status" value="1"/>
</dbReference>
<dbReference type="SUPFAM" id="SSF90123">
    <property type="entry name" value="ABC transporter transmembrane region"/>
    <property type="match status" value="1"/>
</dbReference>
<proteinExistence type="inferred from homology"/>
<dbReference type="CDD" id="cd03253">
    <property type="entry name" value="ABCC_ATM1_transporter"/>
    <property type="match status" value="1"/>
</dbReference>
<evidence type="ECO:0000256" key="33">
    <source>
        <dbReference type="ARBA" id="ARBA00047649"/>
    </source>
</evidence>
<evidence type="ECO:0000256" key="6">
    <source>
        <dbReference type="ARBA" id="ARBA00004477"/>
    </source>
</evidence>
<keyword evidence="17" id="KW-0967">Endosome</keyword>
<dbReference type="OrthoDB" id="6500128at2759"/>
<evidence type="ECO:0000256" key="18">
    <source>
        <dbReference type="ARBA" id="ARBA00022787"/>
    </source>
</evidence>
<evidence type="ECO:0000256" key="14">
    <source>
        <dbReference type="ARBA" id="ARBA00022525"/>
    </source>
</evidence>
<dbReference type="FunFam" id="3.40.50.300:FF:000186">
    <property type="entry name" value="ATP-binding cassette sub-family B member 7, mitochondrial"/>
    <property type="match status" value="1"/>
</dbReference>
<dbReference type="GO" id="GO:0032585">
    <property type="term" value="C:multivesicular body membrane"/>
    <property type="evidence" value="ECO:0007669"/>
    <property type="project" value="UniProtKB-SubCell"/>
</dbReference>
<evidence type="ECO:0000256" key="35">
    <source>
        <dbReference type="ARBA" id="ARBA00047789"/>
    </source>
</evidence>
<evidence type="ECO:0000256" key="41">
    <source>
        <dbReference type="SAM" id="MobiDB-lite"/>
    </source>
</evidence>
<evidence type="ECO:0000256" key="29">
    <source>
        <dbReference type="ARBA" id="ARBA00024363"/>
    </source>
</evidence>
<dbReference type="InterPro" id="IPR036640">
    <property type="entry name" value="ABC1_TM_sf"/>
</dbReference>
<dbReference type="InterPro" id="IPR003439">
    <property type="entry name" value="ABC_transporter-like_ATP-bd"/>
</dbReference>
<keyword evidence="23" id="KW-0333">Golgi apparatus</keyword>
<evidence type="ECO:0000256" key="21">
    <source>
        <dbReference type="ARBA" id="ARBA00022967"/>
    </source>
</evidence>
<dbReference type="PROSITE" id="PS50929">
    <property type="entry name" value="ABC_TM1F"/>
    <property type="match status" value="1"/>
</dbReference>
<feature type="transmembrane region" description="Helical" evidence="42">
    <location>
        <begin position="137"/>
        <end position="154"/>
    </location>
</feature>
<feature type="transmembrane region" description="Helical" evidence="42">
    <location>
        <begin position="254"/>
        <end position="275"/>
    </location>
</feature>
<reference evidence="45" key="1">
    <citation type="submission" date="2019-05" db="EMBL/GenBank/DDBJ databases">
        <title>Annotation for the trematode Fasciolopsis buski.</title>
        <authorList>
            <person name="Choi Y.-J."/>
        </authorList>
    </citation>
    <scope>NUCLEOTIDE SEQUENCE</scope>
    <source>
        <strain evidence="45">HT</strain>
        <tissue evidence="45">Whole worm</tissue>
    </source>
</reference>
<dbReference type="GO" id="GO:0005524">
    <property type="term" value="F:ATP binding"/>
    <property type="evidence" value="ECO:0007669"/>
    <property type="project" value="UniProtKB-KW"/>
</dbReference>
<dbReference type="PROSITE" id="PS50893">
    <property type="entry name" value="ABC_TRANSPORTER_2"/>
    <property type="match status" value="1"/>
</dbReference>
<evidence type="ECO:0000256" key="17">
    <source>
        <dbReference type="ARBA" id="ARBA00022753"/>
    </source>
</evidence>
<evidence type="ECO:0000256" key="37">
    <source>
        <dbReference type="ARBA" id="ARBA00048455"/>
    </source>
</evidence>
<dbReference type="SUPFAM" id="SSF52540">
    <property type="entry name" value="P-loop containing nucleoside triphosphate hydrolases"/>
    <property type="match status" value="1"/>
</dbReference>
<dbReference type="SMART" id="SM00382">
    <property type="entry name" value="AAA"/>
    <property type="match status" value="1"/>
</dbReference>
<dbReference type="Pfam" id="PF00005">
    <property type="entry name" value="ABC_tran"/>
    <property type="match status" value="1"/>
</dbReference>
<evidence type="ECO:0000256" key="36">
    <source>
        <dbReference type="ARBA" id="ARBA00048309"/>
    </source>
</evidence>
<dbReference type="GO" id="GO:0005741">
    <property type="term" value="C:mitochondrial outer membrane"/>
    <property type="evidence" value="ECO:0007669"/>
    <property type="project" value="UniProtKB-SubCell"/>
</dbReference>
<feature type="transmembrane region" description="Helical" evidence="42">
    <location>
        <begin position="96"/>
        <end position="117"/>
    </location>
</feature>
<dbReference type="PANTHER" id="PTHR24221">
    <property type="entry name" value="ATP-BINDING CASSETTE SUB-FAMILY B"/>
    <property type="match status" value="1"/>
</dbReference>
<keyword evidence="21" id="KW-1278">Translocase</keyword>
<dbReference type="GO" id="GO:0016887">
    <property type="term" value="F:ATP hydrolysis activity"/>
    <property type="evidence" value="ECO:0007669"/>
    <property type="project" value="InterPro"/>
</dbReference>
<dbReference type="InterPro" id="IPR027417">
    <property type="entry name" value="P-loop_NTPase"/>
</dbReference>
<dbReference type="Proteomes" id="UP000728185">
    <property type="component" value="Unassembled WGS sequence"/>
</dbReference>
<evidence type="ECO:0000256" key="39">
    <source>
        <dbReference type="ARBA" id="ARBA00048636"/>
    </source>
</evidence>
<comment type="catalytic activity">
    <reaction evidence="39">
        <text>coproporphyrin III(in) + ATP + H2O = coproporphyrin III(out) + ADP + phosphate + H(+)</text>
        <dbReference type="Rhea" id="RHEA:66664"/>
        <dbReference type="ChEBI" id="CHEBI:15377"/>
        <dbReference type="ChEBI" id="CHEBI:15378"/>
        <dbReference type="ChEBI" id="CHEBI:30616"/>
        <dbReference type="ChEBI" id="CHEBI:43474"/>
        <dbReference type="ChEBI" id="CHEBI:131725"/>
        <dbReference type="ChEBI" id="CHEBI:456216"/>
    </reaction>
    <physiologicalReaction direction="left-to-right" evidence="39">
        <dbReference type="Rhea" id="RHEA:66665"/>
    </physiologicalReaction>
</comment>
<comment type="catalytic activity">
    <reaction evidence="36">
        <text>protoporphyrin IX(in) + ATP + H2O = protoporphyrin IX(out) + ADP + phosphate + H(+)</text>
        <dbReference type="Rhea" id="RHEA:61336"/>
        <dbReference type="ChEBI" id="CHEBI:15377"/>
        <dbReference type="ChEBI" id="CHEBI:15378"/>
        <dbReference type="ChEBI" id="CHEBI:30616"/>
        <dbReference type="ChEBI" id="CHEBI:43474"/>
        <dbReference type="ChEBI" id="CHEBI:57306"/>
        <dbReference type="ChEBI" id="CHEBI:456216"/>
    </reaction>
    <physiologicalReaction direction="left-to-right" evidence="36">
        <dbReference type="Rhea" id="RHEA:61337"/>
    </physiologicalReaction>
</comment>
<evidence type="ECO:0000259" key="43">
    <source>
        <dbReference type="PROSITE" id="PS50893"/>
    </source>
</evidence>
<dbReference type="GO" id="GO:0005789">
    <property type="term" value="C:endoplasmic reticulum membrane"/>
    <property type="evidence" value="ECO:0007669"/>
    <property type="project" value="UniProtKB-SubCell"/>
</dbReference>
<accession>A0A8E0VH68</accession>
<dbReference type="InterPro" id="IPR032410">
    <property type="entry name" value="ABCB6_N"/>
</dbReference>
<dbReference type="InterPro" id="IPR003593">
    <property type="entry name" value="AAA+_ATPase"/>
</dbReference>
<evidence type="ECO:0000313" key="46">
    <source>
        <dbReference type="Proteomes" id="UP000728185"/>
    </source>
</evidence>
<evidence type="ECO:0000256" key="16">
    <source>
        <dbReference type="ARBA" id="ARBA00022741"/>
    </source>
</evidence>
<dbReference type="InterPro" id="IPR017871">
    <property type="entry name" value="ABC_transporter-like_CS"/>
</dbReference>
<evidence type="ECO:0000256" key="2">
    <source>
        <dbReference type="ARBA" id="ARBA00004333"/>
    </source>
</evidence>
<evidence type="ECO:0000256" key="27">
    <source>
        <dbReference type="ARBA" id="ARBA00023228"/>
    </source>
</evidence>
<evidence type="ECO:0000256" key="38">
    <source>
        <dbReference type="ARBA" id="ARBA00048510"/>
    </source>
</evidence>
<keyword evidence="22 42" id="KW-1133">Transmembrane helix</keyword>
<keyword evidence="15 42" id="KW-0812">Transmembrane</keyword>
<comment type="catalytic activity">
    <reaction evidence="34">
        <text>coproporphyrinogen III(in) + ATP + H2O = coproporphyrinogen III(out) + ADP + phosphate + H(+)</text>
        <dbReference type="Rhea" id="RHEA:66680"/>
        <dbReference type="ChEBI" id="CHEBI:15377"/>
        <dbReference type="ChEBI" id="CHEBI:15378"/>
        <dbReference type="ChEBI" id="CHEBI:30616"/>
        <dbReference type="ChEBI" id="CHEBI:43474"/>
        <dbReference type="ChEBI" id="CHEBI:57309"/>
        <dbReference type="ChEBI" id="CHEBI:456216"/>
    </reaction>
    <physiologicalReaction direction="left-to-right" evidence="34">
        <dbReference type="Rhea" id="RHEA:66681"/>
    </physiologicalReaction>
</comment>
<dbReference type="InterPro" id="IPR039421">
    <property type="entry name" value="Type_1_exporter"/>
</dbReference>
<dbReference type="InterPro" id="IPR011527">
    <property type="entry name" value="ABC1_TM_dom"/>
</dbReference>
<evidence type="ECO:0000256" key="10">
    <source>
        <dbReference type="ARBA" id="ARBA00004656"/>
    </source>
</evidence>
<feature type="domain" description="ABC transmembrane type-1" evidence="44">
    <location>
        <begin position="399"/>
        <end position="524"/>
    </location>
</feature>
<comment type="subunit">
    <text evidence="11">Homodimer.</text>
</comment>
<evidence type="ECO:0000256" key="25">
    <source>
        <dbReference type="ARBA" id="ARBA00023136"/>
    </source>
</evidence>
<keyword evidence="18" id="KW-1000">Mitochondrion outer membrane</keyword>
<gene>
    <name evidence="45" type="ORF">FBUS_01689</name>
</gene>
<keyword evidence="14" id="KW-0964">Secreted</keyword>
<evidence type="ECO:0000256" key="34">
    <source>
        <dbReference type="ARBA" id="ARBA00047753"/>
    </source>
</evidence>
<keyword evidence="13" id="KW-1003">Cell membrane</keyword>
<dbReference type="PROSITE" id="PS00211">
    <property type="entry name" value="ABC_TRANSPORTER_1"/>
    <property type="match status" value="1"/>
</dbReference>
<dbReference type="GO" id="GO:0005576">
    <property type="term" value="C:extracellular region"/>
    <property type="evidence" value="ECO:0007669"/>
    <property type="project" value="UniProtKB-SubCell"/>
</dbReference>
<name>A0A8E0VH68_9TREM</name>
<evidence type="ECO:0000256" key="13">
    <source>
        <dbReference type="ARBA" id="ARBA00022475"/>
    </source>
</evidence>
<evidence type="ECO:0000256" key="12">
    <source>
        <dbReference type="ARBA" id="ARBA00022448"/>
    </source>
</evidence>
<evidence type="ECO:0000256" key="7">
    <source>
        <dbReference type="ARBA" id="ARBA00004550"/>
    </source>
</evidence>
<dbReference type="PANTHER" id="PTHR24221:SF654">
    <property type="entry name" value="ATP-BINDING CASSETTE SUB-FAMILY B MEMBER 6"/>
    <property type="match status" value="1"/>
</dbReference>
<evidence type="ECO:0000256" key="28">
    <source>
        <dbReference type="ARBA" id="ARBA00024320"/>
    </source>
</evidence>
<protein>
    <recommendedName>
        <fullName evidence="31">ATP-binding cassette sub-family B member 6</fullName>
        <ecNumber evidence="30">7.6.2.5</ecNumber>
    </recommendedName>
    <alternativeName>
        <fullName evidence="32">ABC-type heme transporter ABCB6</fullName>
    </alternativeName>
</protein>
<evidence type="ECO:0000256" key="32">
    <source>
        <dbReference type="ARBA" id="ARBA00031413"/>
    </source>
</evidence>
<evidence type="ECO:0000313" key="45">
    <source>
        <dbReference type="EMBL" id="KAA0193534.1"/>
    </source>
</evidence>
<comment type="catalytic activity">
    <reaction evidence="38">
        <text>uroporphyrin III(in) + ATP + H2O = uroporphyrin III(out) + ADP + phosphate + H(+)</text>
        <dbReference type="Rhea" id="RHEA:66776"/>
        <dbReference type="ChEBI" id="CHEBI:15377"/>
        <dbReference type="ChEBI" id="CHEBI:15378"/>
        <dbReference type="ChEBI" id="CHEBI:30616"/>
        <dbReference type="ChEBI" id="CHEBI:43474"/>
        <dbReference type="ChEBI" id="CHEBI:167479"/>
        <dbReference type="ChEBI" id="CHEBI:456216"/>
    </reaction>
    <physiologicalReaction direction="left-to-right" evidence="38">
        <dbReference type="Rhea" id="RHEA:66777"/>
    </physiologicalReaction>
</comment>
<comment type="catalytic activity">
    <reaction evidence="33">
        <text>heme b(in) + ATP + H2O = heme b(out) + ADP + phosphate + H(+)</text>
        <dbReference type="Rhea" id="RHEA:19261"/>
        <dbReference type="ChEBI" id="CHEBI:15377"/>
        <dbReference type="ChEBI" id="CHEBI:15378"/>
        <dbReference type="ChEBI" id="CHEBI:30616"/>
        <dbReference type="ChEBI" id="CHEBI:43474"/>
        <dbReference type="ChEBI" id="CHEBI:60344"/>
        <dbReference type="ChEBI" id="CHEBI:456216"/>
        <dbReference type="EC" id="7.6.2.5"/>
    </reaction>
    <physiologicalReaction direction="left-to-right" evidence="33">
        <dbReference type="Rhea" id="RHEA:19262"/>
    </physiologicalReaction>
</comment>
<evidence type="ECO:0000256" key="3">
    <source>
        <dbReference type="ARBA" id="ARBA00004337"/>
    </source>
</evidence>
<evidence type="ECO:0000256" key="30">
    <source>
        <dbReference type="ARBA" id="ARBA00024385"/>
    </source>
</evidence>
<evidence type="ECO:0000256" key="22">
    <source>
        <dbReference type="ARBA" id="ARBA00022989"/>
    </source>
</evidence>
<dbReference type="GO" id="GO:0020037">
    <property type="term" value="F:heme binding"/>
    <property type="evidence" value="ECO:0007669"/>
    <property type="project" value="TreeGrafter"/>
</dbReference>
<keyword evidence="19" id="KW-0256">Endoplasmic reticulum</keyword>
<dbReference type="EC" id="7.6.2.5" evidence="30"/>
<keyword evidence="46" id="KW-1185">Reference proteome</keyword>
<evidence type="ECO:0000259" key="44">
    <source>
        <dbReference type="PROSITE" id="PS50929"/>
    </source>
</evidence>
<evidence type="ECO:0000256" key="40">
    <source>
        <dbReference type="ARBA" id="ARBA00049398"/>
    </source>
</evidence>
<evidence type="ECO:0000256" key="8">
    <source>
        <dbReference type="ARBA" id="ARBA00004651"/>
    </source>
</evidence>
<feature type="region of interest" description="Disordered" evidence="41">
    <location>
        <begin position="818"/>
        <end position="846"/>
    </location>
</feature>
<evidence type="ECO:0000256" key="26">
    <source>
        <dbReference type="ARBA" id="ARBA00023157"/>
    </source>
</evidence>
<keyword evidence="16" id="KW-0547">Nucleotide-binding</keyword>
<dbReference type="GO" id="GO:0005765">
    <property type="term" value="C:lysosomal membrane"/>
    <property type="evidence" value="ECO:0007669"/>
    <property type="project" value="UniProtKB-SubCell"/>
</dbReference>
<comment type="catalytic activity">
    <reaction evidence="40">
        <text>coproporphyrin I(in) + ATP + H2O = coproporphyrin I(out) + ADP + phosphate + H(+)</text>
        <dbReference type="Rhea" id="RHEA:66768"/>
        <dbReference type="ChEBI" id="CHEBI:15377"/>
        <dbReference type="ChEBI" id="CHEBI:15378"/>
        <dbReference type="ChEBI" id="CHEBI:30616"/>
        <dbReference type="ChEBI" id="CHEBI:43474"/>
        <dbReference type="ChEBI" id="CHEBI:167478"/>
        <dbReference type="ChEBI" id="CHEBI:456216"/>
    </reaction>
    <physiologicalReaction direction="left-to-right" evidence="40">
        <dbReference type="Rhea" id="RHEA:66769"/>
    </physiologicalReaction>
</comment>
<dbReference type="Pfam" id="PF16185">
    <property type="entry name" value="MTABC_N"/>
    <property type="match status" value="1"/>
</dbReference>
<evidence type="ECO:0000256" key="31">
    <source>
        <dbReference type="ARBA" id="ARBA00024439"/>
    </source>
</evidence>
<keyword evidence="25 42" id="KW-0472">Membrane</keyword>
<feature type="domain" description="ABC transporter" evidence="43">
    <location>
        <begin position="559"/>
        <end position="812"/>
    </location>
</feature>
<evidence type="ECO:0000256" key="23">
    <source>
        <dbReference type="ARBA" id="ARBA00023034"/>
    </source>
</evidence>
<comment type="catalytic activity">
    <reaction evidence="35">
        <text>uroporphyrin I(in) + ATP + H2O = uroporphyrin I(out) + ADP + phosphate + H(+)</text>
        <dbReference type="Rhea" id="RHEA:66772"/>
        <dbReference type="ChEBI" id="CHEBI:15377"/>
        <dbReference type="ChEBI" id="CHEBI:15378"/>
        <dbReference type="ChEBI" id="CHEBI:30616"/>
        <dbReference type="ChEBI" id="CHEBI:43474"/>
        <dbReference type="ChEBI" id="CHEBI:167480"/>
        <dbReference type="ChEBI" id="CHEBI:456216"/>
    </reaction>
    <physiologicalReaction direction="left-to-right" evidence="35">
        <dbReference type="Rhea" id="RHEA:66773"/>
    </physiologicalReaction>
</comment>
<keyword evidence="27" id="KW-0458">Lysosome</keyword>
<dbReference type="GO" id="GO:0000139">
    <property type="term" value="C:Golgi membrane"/>
    <property type="evidence" value="ECO:0007669"/>
    <property type="project" value="UniProtKB-SubCell"/>
</dbReference>
<feature type="transmembrane region" description="Helical" evidence="42">
    <location>
        <begin position="67"/>
        <end position="90"/>
    </location>
</feature>
<evidence type="ECO:0000256" key="19">
    <source>
        <dbReference type="ARBA" id="ARBA00022824"/>
    </source>
</evidence>
<evidence type="ECO:0000256" key="1">
    <source>
        <dbReference type="ARBA" id="ARBA00004146"/>
    </source>
</evidence>
<dbReference type="GO" id="GO:0005886">
    <property type="term" value="C:plasma membrane"/>
    <property type="evidence" value="ECO:0007669"/>
    <property type="project" value="UniProtKB-SubCell"/>
</dbReference>
<organism evidence="45 46">
    <name type="scientific">Fasciolopsis buskii</name>
    <dbReference type="NCBI Taxonomy" id="27845"/>
    <lineage>
        <taxon>Eukaryota</taxon>
        <taxon>Metazoa</taxon>
        <taxon>Spiralia</taxon>
        <taxon>Lophotrochozoa</taxon>
        <taxon>Platyhelminthes</taxon>
        <taxon>Trematoda</taxon>
        <taxon>Digenea</taxon>
        <taxon>Plagiorchiida</taxon>
        <taxon>Echinostomata</taxon>
        <taxon>Echinostomatoidea</taxon>
        <taxon>Fasciolidae</taxon>
        <taxon>Fasciolopsis</taxon>
    </lineage>
</organism>
<keyword evidence="24" id="KW-0496">Mitochondrion</keyword>
<evidence type="ECO:0000256" key="9">
    <source>
        <dbReference type="ARBA" id="ARBA00004653"/>
    </source>
</evidence>
<sequence length="846" mass="95970">MPQFCPNNQSIIHPWANDGIHRCFVDTLSTTVLSLLIVIPGIWMMCSRKRRNQNSIESHRRKSNLWIAHQVVCWLIPILLFVQPIVYAFARAEEQVYGFLISSLVANPLLWIFSIMLLRMDCRRSIFQTQYRHHNPVLLCFWFGALICTFLPVVSIRSSDWWWSMSTSVDISEFIIWLLLTLAVVTVAILGCISPGLPRSSENYSILQSEETTQPQPPDSTQPKERRLAKAFRRFKIIAPYVWPREDRLVQLRVFICLFLLVIGRLVNVYTPIFYKRVVDSLTFPSNETFVTHTGGILETTSDFTQRLVTGLFGAKGLVLRWDFVLEFMGLRFLQGMGGVGGGVIYAMRTQLWVAVDQYSSRELSVMLFAHLHKLLSYCSTHSSPVGVYGLLQFHFNELTGLTMVITEWRVKYRRAMNKADNQKSTKAVDALLNFETVKYFNAEQFEVDRFRQAFVDYQRCQWLSDTTLNALNLAQTSTISLGLLVGTMLCARDVVLDRLTVGDFVLFNTYMLQLYAPLSFLLQTNMVDMENMFELLDVRSNLTDDPDAPNLVMHGGEIEFRNVCFHYISDEAVCDLSGPDHNLRIPFSRRPILKNISFKVPGGKTVALVGQSGAGKSTIVRLLFRFYDVTDGEILIDGQNIAHVTQSSLRKAIGVVPQDTVLFNDSIHYNIQYGRIDATEQEVREAAMKADIHDRIGEFPQGYDTVVGERGLKLSGGEKQRVAIARNFLKDPRILMLDEATSALDTATERNIQASLNNIAYNRSTLVVAHRLSTIVHADEILMMHQGEIIERGTHAELLTIPNGRYAALWRAQSEANSSAVETDNSREQNESPKPMAPTHGPVNL</sequence>
<feature type="transmembrane region" description="Helical" evidence="42">
    <location>
        <begin position="174"/>
        <end position="193"/>
    </location>
</feature>
<keyword evidence="20" id="KW-0067">ATP-binding</keyword>